<keyword evidence="2" id="KW-1185">Reference proteome</keyword>
<name>A0AAD7MFW0_9AGAR</name>
<gene>
    <name evidence="1" type="ORF">B0H16DRAFT_1742053</name>
</gene>
<reference evidence="1" key="1">
    <citation type="submission" date="2023-03" db="EMBL/GenBank/DDBJ databases">
        <title>Massive genome expansion in bonnet fungi (Mycena s.s.) driven by repeated elements and novel gene families across ecological guilds.</title>
        <authorList>
            <consortium name="Lawrence Berkeley National Laboratory"/>
            <person name="Harder C.B."/>
            <person name="Miyauchi S."/>
            <person name="Viragh M."/>
            <person name="Kuo A."/>
            <person name="Thoen E."/>
            <person name="Andreopoulos B."/>
            <person name="Lu D."/>
            <person name="Skrede I."/>
            <person name="Drula E."/>
            <person name="Henrissat B."/>
            <person name="Morin E."/>
            <person name="Kohler A."/>
            <person name="Barry K."/>
            <person name="LaButti K."/>
            <person name="Morin E."/>
            <person name="Salamov A."/>
            <person name="Lipzen A."/>
            <person name="Mereny Z."/>
            <person name="Hegedus B."/>
            <person name="Baldrian P."/>
            <person name="Stursova M."/>
            <person name="Weitz H."/>
            <person name="Taylor A."/>
            <person name="Grigoriev I.V."/>
            <person name="Nagy L.G."/>
            <person name="Martin F."/>
            <person name="Kauserud H."/>
        </authorList>
    </citation>
    <scope>NUCLEOTIDE SEQUENCE</scope>
    <source>
        <strain evidence="1">CBHHK182m</strain>
    </source>
</reference>
<comment type="caution">
    <text evidence="1">The sequence shown here is derived from an EMBL/GenBank/DDBJ whole genome shotgun (WGS) entry which is preliminary data.</text>
</comment>
<dbReference type="EMBL" id="JARKIB010000310">
    <property type="protein sequence ID" value="KAJ7715343.1"/>
    <property type="molecule type" value="Genomic_DNA"/>
</dbReference>
<proteinExistence type="predicted"/>
<dbReference type="AlphaFoldDB" id="A0AAD7MFW0"/>
<sequence length="199" mass="21790">MHGCFVDLAGTLRTSSSSTPNFGSTPLPRPQITYFCVPPSPPLTNLPSSSNLPRPHIPTRIPTTDHMFVFSVLNSLALAALSLAVSPSYLAHLRRRSPLCIRQTHIQELLPALISLPLPLLPNAARKQDNPQLPSGAPSPSATLLSALSAPLSWISHLECSQRIPEAHNFATHFCHNPHDRLRERVAVFKSPRGRMVLE</sequence>
<evidence type="ECO:0000313" key="2">
    <source>
        <dbReference type="Proteomes" id="UP001215598"/>
    </source>
</evidence>
<organism evidence="1 2">
    <name type="scientific">Mycena metata</name>
    <dbReference type="NCBI Taxonomy" id="1033252"/>
    <lineage>
        <taxon>Eukaryota</taxon>
        <taxon>Fungi</taxon>
        <taxon>Dikarya</taxon>
        <taxon>Basidiomycota</taxon>
        <taxon>Agaricomycotina</taxon>
        <taxon>Agaricomycetes</taxon>
        <taxon>Agaricomycetidae</taxon>
        <taxon>Agaricales</taxon>
        <taxon>Marasmiineae</taxon>
        <taxon>Mycenaceae</taxon>
        <taxon>Mycena</taxon>
    </lineage>
</organism>
<protein>
    <submittedName>
        <fullName evidence="1">Uncharacterized protein</fullName>
    </submittedName>
</protein>
<evidence type="ECO:0000313" key="1">
    <source>
        <dbReference type="EMBL" id="KAJ7715343.1"/>
    </source>
</evidence>
<dbReference type="Proteomes" id="UP001215598">
    <property type="component" value="Unassembled WGS sequence"/>
</dbReference>
<accession>A0AAD7MFW0</accession>